<dbReference type="AlphaFoldDB" id="A0A1J4Q171"/>
<evidence type="ECO:0000259" key="1">
    <source>
        <dbReference type="Pfam" id="PF00561"/>
    </source>
</evidence>
<dbReference type="EMBL" id="LBDA02000032">
    <property type="protein sequence ID" value="OIK26877.1"/>
    <property type="molecule type" value="Genomic_DNA"/>
</dbReference>
<dbReference type="OrthoDB" id="3210844at2"/>
<dbReference type="Proteomes" id="UP000034838">
    <property type="component" value="Unassembled WGS sequence"/>
</dbReference>
<keyword evidence="3" id="KW-1185">Reference proteome</keyword>
<evidence type="ECO:0000313" key="2">
    <source>
        <dbReference type="EMBL" id="OIK26877.1"/>
    </source>
</evidence>
<accession>A0A1J4Q171</accession>
<name>A0A1J4Q171_9ACTN</name>
<protein>
    <recommendedName>
        <fullName evidence="1">AB hydrolase-1 domain-containing protein</fullName>
    </recommendedName>
</protein>
<dbReference type="InterPro" id="IPR029058">
    <property type="entry name" value="AB_hydrolase_fold"/>
</dbReference>
<dbReference type="SUPFAM" id="SSF53474">
    <property type="entry name" value="alpha/beta-Hydrolases"/>
    <property type="match status" value="1"/>
</dbReference>
<proteinExistence type="predicted"/>
<dbReference type="InterPro" id="IPR050471">
    <property type="entry name" value="AB_hydrolase"/>
</dbReference>
<dbReference type="PRINTS" id="PR00111">
    <property type="entry name" value="ABHYDROLASE"/>
</dbReference>
<feature type="domain" description="AB hydrolase-1" evidence="1">
    <location>
        <begin position="22"/>
        <end position="252"/>
    </location>
</feature>
<organism evidence="2 3">
    <name type="scientific">Streptomyces malaysiense</name>
    <dbReference type="NCBI Taxonomy" id="1428626"/>
    <lineage>
        <taxon>Bacteria</taxon>
        <taxon>Bacillati</taxon>
        <taxon>Actinomycetota</taxon>
        <taxon>Actinomycetes</taxon>
        <taxon>Kitasatosporales</taxon>
        <taxon>Streptomycetaceae</taxon>
        <taxon>Streptomyces</taxon>
    </lineage>
</organism>
<dbReference type="GO" id="GO:0046503">
    <property type="term" value="P:glycerolipid catabolic process"/>
    <property type="evidence" value="ECO:0007669"/>
    <property type="project" value="TreeGrafter"/>
</dbReference>
<dbReference type="Gene3D" id="3.40.50.1820">
    <property type="entry name" value="alpha/beta hydrolase"/>
    <property type="match status" value="1"/>
</dbReference>
<dbReference type="PANTHER" id="PTHR43433:SF5">
    <property type="entry name" value="AB HYDROLASE-1 DOMAIN-CONTAINING PROTEIN"/>
    <property type="match status" value="1"/>
</dbReference>
<dbReference type="InterPro" id="IPR000073">
    <property type="entry name" value="AB_hydrolase_1"/>
</dbReference>
<dbReference type="Pfam" id="PF00561">
    <property type="entry name" value="Abhydrolase_1"/>
    <property type="match status" value="1"/>
</dbReference>
<comment type="caution">
    <text evidence="2">The sequence shown here is derived from an EMBL/GenBank/DDBJ whole genome shotgun (WGS) entry which is preliminary data.</text>
</comment>
<evidence type="ECO:0000313" key="3">
    <source>
        <dbReference type="Proteomes" id="UP000034838"/>
    </source>
</evidence>
<gene>
    <name evidence="2" type="ORF">VT52_014410</name>
</gene>
<dbReference type="RefSeq" id="WP_053055689.1">
    <property type="nucleotide sequence ID" value="NZ_LBDA02000032.1"/>
</dbReference>
<sequence length="277" mass="28719">MPLARINGTDLSYAVDGDRGAPVLHVAGSGQSSVVWEMQTVPALLAAGYRTVVFDNRGMPPSAVPPAPYKMEDLVADTVGLMEHLGLGPFHMIGSSLGGLVAQAVALRRPDLVRSVTFLQGCGDLSPAAVPVLEATAELYALDAPPPAALRWLAADGLVPPTRWHDAGAVAEARELTAEIIAGPAGAGVVGQTAATLEWAREDHLTELAGLSVPALVVASEWDRMFPPALLRRAVETVPDARYLEIGGAAHVPTGHSAGIAAAILDFLKEIGEPSAD</sequence>
<dbReference type="GO" id="GO:0004806">
    <property type="term" value="F:triacylglycerol lipase activity"/>
    <property type="evidence" value="ECO:0007669"/>
    <property type="project" value="TreeGrafter"/>
</dbReference>
<dbReference type="PANTHER" id="PTHR43433">
    <property type="entry name" value="HYDROLASE, ALPHA/BETA FOLD FAMILY PROTEIN"/>
    <property type="match status" value="1"/>
</dbReference>
<reference evidence="2" key="1">
    <citation type="submission" date="2016-10" db="EMBL/GenBank/DDBJ databases">
        <title>Genome sequence of Streptomyces malaysiense MUSC 136.</title>
        <authorList>
            <person name="Lee L.-H."/>
            <person name="Ser H.-L."/>
        </authorList>
    </citation>
    <scope>NUCLEOTIDE SEQUENCE [LARGE SCALE GENOMIC DNA]</scope>
    <source>
        <strain evidence="2">MUSC 136</strain>
    </source>
</reference>